<keyword evidence="1" id="KW-0812">Transmembrane</keyword>
<proteinExistence type="predicted"/>
<evidence type="ECO:0000256" key="1">
    <source>
        <dbReference type="SAM" id="Phobius"/>
    </source>
</evidence>
<keyword evidence="1" id="KW-0472">Membrane</keyword>
<keyword evidence="3" id="KW-1185">Reference proteome</keyword>
<gene>
    <name evidence="2" type="ORF">X975_23824</name>
</gene>
<organism evidence="2 3">
    <name type="scientific">Stegodyphus mimosarum</name>
    <name type="common">African social velvet spider</name>
    <dbReference type="NCBI Taxonomy" id="407821"/>
    <lineage>
        <taxon>Eukaryota</taxon>
        <taxon>Metazoa</taxon>
        <taxon>Ecdysozoa</taxon>
        <taxon>Arthropoda</taxon>
        <taxon>Chelicerata</taxon>
        <taxon>Arachnida</taxon>
        <taxon>Araneae</taxon>
        <taxon>Araneomorphae</taxon>
        <taxon>Entelegynae</taxon>
        <taxon>Eresoidea</taxon>
        <taxon>Eresidae</taxon>
        <taxon>Stegodyphus</taxon>
    </lineage>
</organism>
<sequence>MWSTVFPHRYIPTTTTYFAMELLNLVMMSIFANMIDIPI</sequence>
<dbReference type="EMBL" id="KK115348">
    <property type="protein sequence ID" value="KFM64875.1"/>
    <property type="molecule type" value="Genomic_DNA"/>
</dbReference>
<accession>A0A087TID6</accession>
<dbReference type="Proteomes" id="UP000054359">
    <property type="component" value="Unassembled WGS sequence"/>
</dbReference>
<dbReference type="AlphaFoldDB" id="A0A087TID6"/>
<feature type="non-terminal residue" evidence="2">
    <location>
        <position position="39"/>
    </location>
</feature>
<reference evidence="2 3" key="1">
    <citation type="submission" date="2013-11" db="EMBL/GenBank/DDBJ databases">
        <title>Genome sequencing of Stegodyphus mimosarum.</title>
        <authorList>
            <person name="Bechsgaard J."/>
        </authorList>
    </citation>
    <scope>NUCLEOTIDE SEQUENCE [LARGE SCALE GENOMIC DNA]</scope>
</reference>
<keyword evidence="1" id="KW-1133">Transmembrane helix</keyword>
<name>A0A087TID6_STEMI</name>
<evidence type="ECO:0000313" key="3">
    <source>
        <dbReference type="Proteomes" id="UP000054359"/>
    </source>
</evidence>
<protein>
    <submittedName>
        <fullName evidence="2">Uncharacterized protein</fullName>
    </submittedName>
</protein>
<feature type="transmembrane region" description="Helical" evidence="1">
    <location>
        <begin position="16"/>
        <end position="35"/>
    </location>
</feature>
<evidence type="ECO:0000313" key="2">
    <source>
        <dbReference type="EMBL" id="KFM64875.1"/>
    </source>
</evidence>